<organism evidence="1 2">
    <name type="scientific">Nepenthes gracilis</name>
    <name type="common">Slender pitcher plant</name>
    <dbReference type="NCBI Taxonomy" id="150966"/>
    <lineage>
        <taxon>Eukaryota</taxon>
        <taxon>Viridiplantae</taxon>
        <taxon>Streptophyta</taxon>
        <taxon>Embryophyta</taxon>
        <taxon>Tracheophyta</taxon>
        <taxon>Spermatophyta</taxon>
        <taxon>Magnoliopsida</taxon>
        <taxon>eudicotyledons</taxon>
        <taxon>Gunneridae</taxon>
        <taxon>Pentapetalae</taxon>
        <taxon>Caryophyllales</taxon>
        <taxon>Nepenthaceae</taxon>
        <taxon>Nepenthes</taxon>
    </lineage>
</organism>
<sequence length="79" mass="8970">MKKITLIPKSETKFLSEATIEGNEAWSDDTNLFKLQLKTLEIFHRMRKESMDLVGGLEPDNIPLKEQASFDLCGRTSAL</sequence>
<gene>
    <name evidence="1" type="ORF">Nepgr_010680</name>
</gene>
<protein>
    <submittedName>
        <fullName evidence="1">Uncharacterized protein</fullName>
    </submittedName>
</protein>
<name>A0AAD3SCS4_NEPGR</name>
<comment type="caution">
    <text evidence="1">The sequence shown here is derived from an EMBL/GenBank/DDBJ whole genome shotgun (WGS) entry which is preliminary data.</text>
</comment>
<evidence type="ECO:0000313" key="1">
    <source>
        <dbReference type="EMBL" id="GMH08840.1"/>
    </source>
</evidence>
<keyword evidence="2" id="KW-1185">Reference proteome</keyword>
<accession>A0AAD3SCS4</accession>
<dbReference type="Proteomes" id="UP001279734">
    <property type="component" value="Unassembled WGS sequence"/>
</dbReference>
<proteinExistence type="predicted"/>
<dbReference type="EMBL" id="BSYO01000008">
    <property type="protein sequence ID" value="GMH08840.1"/>
    <property type="molecule type" value="Genomic_DNA"/>
</dbReference>
<dbReference type="AlphaFoldDB" id="A0AAD3SCS4"/>
<reference evidence="1" key="1">
    <citation type="submission" date="2023-05" db="EMBL/GenBank/DDBJ databases">
        <title>Nepenthes gracilis genome sequencing.</title>
        <authorList>
            <person name="Fukushima K."/>
        </authorList>
    </citation>
    <scope>NUCLEOTIDE SEQUENCE</scope>
    <source>
        <strain evidence="1">SING2019-196</strain>
    </source>
</reference>
<evidence type="ECO:0000313" key="2">
    <source>
        <dbReference type="Proteomes" id="UP001279734"/>
    </source>
</evidence>